<dbReference type="InterPro" id="IPR023796">
    <property type="entry name" value="Serpin_dom"/>
</dbReference>
<dbReference type="Ensembl" id="ENSOANT00000070534.1">
    <property type="protein sequence ID" value="ENSOANP00000044852.1"/>
    <property type="gene ID" value="ENSOANG00000045217.1"/>
</dbReference>
<reference evidence="5" key="3">
    <citation type="submission" date="2025-09" db="UniProtKB">
        <authorList>
            <consortium name="Ensembl"/>
        </authorList>
    </citation>
    <scope>IDENTIFICATION</scope>
    <source>
        <strain evidence="5">Glennie</strain>
    </source>
</reference>
<dbReference type="SUPFAM" id="SSF56574">
    <property type="entry name" value="Serpins"/>
    <property type="match status" value="1"/>
</dbReference>
<dbReference type="Pfam" id="PF00079">
    <property type="entry name" value="Serpin"/>
    <property type="match status" value="1"/>
</dbReference>
<evidence type="ECO:0000256" key="1">
    <source>
        <dbReference type="ARBA" id="ARBA00006426"/>
    </source>
</evidence>
<dbReference type="InterPro" id="IPR042178">
    <property type="entry name" value="Serpin_sf_1"/>
</dbReference>
<dbReference type="FunFam" id="2.30.39.10:FF:000001">
    <property type="entry name" value="Serpin family B member 2"/>
    <property type="match status" value="1"/>
</dbReference>
<dbReference type="SMART" id="SM00093">
    <property type="entry name" value="SERPIN"/>
    <property type="match status" value="1"/>
</dbReference>
<comment type="similarity">
    <text evidence="1">Belongs to the serpin family. Ov-serpin subfamily.</text>
</comment>
<dbReference type="KEGG" id="oaa:100078873"/>
<dbReference type="Gene3D" id="3.30.497.10">
    <property type="entry name" value="Antithrombin, subunit I, domain 2"/>
    <property type="match status" value="1"/>
</dbReference>
<dbReference type="PROSITE" id="PS00284">
    <property type="entry name" value="SERPIN"/>
    <property type="match status" value="1"/>
</dbReference>
<dbReference type="CDD" id="cd19956">
    <property type="entry name" value="serpinB"/>
    <property type="match status" value="1"/>
</dbReference>
<dbReference type="PANTHER" id="PTHR11461:SF186">
    <property type="entry name" value="SERPIN B4"/>
    <property type="match status" value="1"/>
</dbReference>
<dbReference type="OMA" id="IANRMYA"/>
<dbReference type="InterPro" id="IPR023795">
    <property type="entry name" value="Serpin_CS"/>
</dbReference>
<dbReference type="Bgee" id="ENSOANG00000045217">
    <property type="expression patterns" value="Expressed in cerebellum"/>
</dbReference>
<keyword evidence="2" id="KW-0646">Protease inhibitor</keyword>
<dbReference type="FunCoup" id="A0A6I8NUU3">
    <property type="interactions" value="842"/>
</dbReference>
<evidence type="ECO:0000313" key="5">
    <source>
        <dbReference type="Ensembl" id="ENSOANP00000044852.1"/>
    </source>
</evidence>
<evidence type="ECO:0000256" key="3">
    <source>
        <dbReference type="ARBA" id="ARBA00022900"/>
    </source>
</evidence>
<protein>
    <recommendedName>
        <fullName evidence="4">Serpin domain-containing protein</fullName>
    </recommendedName>
</protein>
<dbReference type="AlphaFoldDB" id="A0A6I8NUU3"/>
<keyword evidence="3" id="KW-0722">Serine protease inhibitor</keyword>
<sequence length="392" mass="44140">MTSLSTANNHFGLDLLNELKKNHGKQNIFLSPFSISTVSGMLYLGARGNSAAQIEKALHFDEAIRGARSEASKEGPYDKQGGIHGQFQKLLKEVNKSGQDYALNIANKMYGEKTESFLEEYINTTKKLYQAGLEPVDFINDVEGSRKEINSWVEKQTQEKIKDLFPSGSLNQNSKLVLVNAIYFKGKWNREFPKANTHKEAFSVDQNTSKQVQMMQLQEFFNWASIEEVQAEILEIPYKNKELSMIVLLPREINGLEKLEQGLSPEKLKAWTSSSYLRRTEVDLLFPRLQMREKYNLKSTLQAMGVTDVFNEGTADLSGMAARKPLSVSQFLHQSFVEVNEEGTEAAAATGVVVSTLSASIPRRFHCDHPFIFFIRHNATGSILFLGRVVSP</sequence>
<name>A0A6I8NUU3_ORNAN</name>
<dbReference type="InParanoid" id="A0A6I8NUU3"/>
<evidence type="ECO:0000259" key="4">
    <source>
        <dbReference type="SMART" id="SM00093"/>
    </source>
</evidence>
<dbReference type="InterPro" id="IPR000215">
    <property type="entry name" value="Serpin_fam"/>
</dbReference>
<gene>
    <name evidence="5" type="primary">LOC100078873</name>
</gene>
<reference evidence="5 6" key="1">
    <citation type="journal article" date="2008" name="Nature">
        <title>Genome analysis of the platypus reveals unique signatures of evolution.</title>
        <authorList>
            <person name="Warren W.C."/>
            <person name="Hillier L.W."/>
            <person name="Marshall Graves J.A."/>
            <person name="Birney E."/>
            <person name="Ponting C.P."/>
            <person name="Grutzner F."/>
            <person name="Belov K."/>
            <person name="Miller W."/>
            <person name="Clarke L."/>
            <person name="Chinwalla A.T."/>
            <person name="Yang S.P."/>
            <person name="Heger A."/>
            <person name="Locke D.P."/>
            <person name="Miethke P."/>
            <person name="Waters P.D."/>
            <person name="Veyrunes F."/>
            <person name="Fulton L."/>
            <person name="Fulton B."/>
            <person name="Graves T."/>
            <person name="Wallis J."/>
            <person name="Puente X.S."/>
            <person name="Lopez-Otin C."/>
            <person name="Ordonez G.R."/>
            <person name="Eichler E.E."/>
            <person name="Chen L."/>
            <person name="Cheng Z."/>
            <person name="Deakin J.E."/>
            <person name="Alsop A."/>
            <person name="Thompson K."/>
            <person name="Kirby P."/>
            <person name="Papenfuss A.T."/>
            <person name="Wakefield M.J."/>
            <person name="Olender T."/>
            <person name="Lancet D."/>
            <person name="Huttley G.A."/>
            <person name="Smit A.F."/>
            <person name="Pask A."/>
            <person name="Temple-Smith P."/>
            <person name="Batzer M.A."/>
            <person name="Walker J.A."/>
            <person name="Konkel M.K."/>
            <person name="Harris R.S."/>
            <person name="Whittington C.M."/>
            <person name="Wong E.S."/>
            <person name="Gemmell N.J."/>
            <person name="Buschiazzo E."/>
            <person name="Vargas Jentzsch I.M."/>
            <person name="Merkel A."/>
            <person name="Schmitz J."/>
            <person name="Zemann A."/>
            <person name="Churakov G."/>
            <person name="Kriegs J.O."/>
            <person name="Brosius J."/>
            <person name="Murchison E.P."/>
            <person name="Sachidanandam R."/>
            <person name="Smith C."/>
            <person name="Hannon G.J."/>
            <person name="Tsend-Ayush E."/>
            <person name="McMillan D."/>
            <person name="Attenborough R."/>
            <person name="Rens W."/>
            <person name="Ferguson-Smith M."/>
            <person name="Lefevre C.M."/>
            <person name="Sharp J.A."/>
            <person name="Nicholas K.R."/>
            <person name="Ray D.A."/>
            <person name="Kube M."/>
            <person name="Reinhardt R."/>
            <person name="Pringle T.H."/>
            <person name="Taylor J."/>
            <person name="Jones R.C."/>
            <person name="Nixon B."/>
            <person name="Dacheux J.L."/>
            <person name="Niwa H."/>
            <person name="Sekita Y."/>
            <person name="Huang X."/>
            <person name="Stark A."/>
            <person name="Kheradpour P."/>
            <person name="Kellis M."/>
            <person name="Flicek P."/>
            <person name="Chen Y."/>
            <person name="Webber C."/>
            <person name="Hardison R."/>
            <person name="Nelson J."/>
            <person name="Hallsworth-Pepin K."/>
            <person name="Delehaunty K."/>
            <person name="Markovic C."/>
            <person name="Minx P."/>
            <person name="Feng Y."/>
            <person name="Kremitzki C."/>
            <person name="Mitreva M."/>
            <person name="Glasscock J."/>
            <person name="Wylie T."/>
            <person name="Wohldmann P."/>
            <person name="Thiru P."/>
            <person name="Nhan M.N."/>
            <person name="Pohl C.S."/>
            <person name="Smith S.M."/>
            <person name="Hou S."/>
            <person name="Nefedov M."/>
            <person name="de Jong P.J."/>
            <person name="Renfree M.B."/>
            <person name="Mardis E.R."/>
            <person name="Wilson R.K."/>
        </authorList>
    </citation>
    <scope>NUCLEOTIDE SEQUENCE [LARGE SCALE GENOMIC DNA]</scope>
    <source>
        <strain evidence="5 6">Glennie</strain>
    </source>
</reference>
<dbReference type="PANTHER" id="PTHR11461">
    <property type="entry name" value="SERINE PROTEASE INHIBITOR, SERPIN"/>
    <property type="match status" value="1"/>
</dbReference>
<dbReference type="InterPro" id="IPR036186">
    <property type="entry name" value="Serpin_sf"/>
</dbReference>
<evidence type="ECO:0000313" key="6">
    <source>
        <dbReference type="Proteomes" id="UP000002279"/>
    </source>
</evidence>
<dbReference type="OrthoDB" id="671595at2759"/>
<dbReference type="GO" id="GO:0004867">
    <property type="term" value="F:serine-type endopeptidase inhibitor activity"/>
    <property type="evidence" value="ECO:0000318"/>
    <property type="project" value="GO_Central"/>
</dbReference>
<evidence type="ECO:0000256" key="2">
    <source>
        <dbReference type="ARBA" id="ARBA00022690"/>
    </source>
</evidence>
<dbReference type="Proteomes" id="UP000002279">
    <property type="component" value="Chromosome X3"/>
</dbReference>
<feature type="domain" description="Serpin" evidence="4">
    <location>
        <begin position="13"/>
        <end position="392"/>
    </location>
</feature>
<dbReference type="InterPro" id="IPR042185">
    <property type="entry name" value="Serpin_sf_2"/>
</dbReference>
<proteinExistence type="inferred from homology"/>
<dbReference type="GeneID" id="100078873"/>
<dbReference type="GeneTree" id="ENSGT00940000154520"/>
<reference evidence="5" key="2">
    <citation type="submission" date="2025-08" db="UniProtKB">
        <authorList>
            <consortium name="Ensembl"/>
        </authorList>
    </citation>
    <scope>IDENTIFICATION</scope>
    <source>
        <strain evidence="5">Glennie</strain>
    </source>
</reference>
<dbReference type="RefSeq" id="XP_028909892.1">
    <property type="nucleotide sequence ID" value="XM_029054059.1"/>
</dbReference>
<keyword evidence="6" id="KW-1185">Reference proteome</keyword>
<dbReference type="FunFam" id="3.30.497.10:FF:000001">
    <property type="entry name" value="Serine protease inhibitor"/>
    <property type="match status" value="1"/>
</dbReference>
<dbReference type="Gene3D" id="2.30.39.10">
    <property type="entry name" value="Alpha-1-antitrypsin, domain 1"/>
    <property type="match status" value="1"/>
</dbReference>
<organism evidence="5 6">
    <name type="scientific">Ornithorhynchus anatinus</name>
    <name type="common">Duckbill platypus</name>
    <dbReference type="NCBI Taxonomy" id="9258"/>
    <lineage>
        <taxon>Eukaryota</taxon>
        <taxon>Metazoa</taxon>
        <taxon>Chordata</taxon>
        <taxon>Craniata</taxon>
        <taxon>Vertebrata</taxon>
        <taxon>Euteleostomi</taxon>
        <taxon>Mammalia</taxon>
        <taxon>Monotremata</taxon>
        <taxon>Ornithorhynchidae</taxon>
        <taxon>Ornithorhynchus</taxon>
    </lineage>
</organism>
<accession>A0A6I8NUU3</accession>
<dbReference type="GO" id="GO:0005615">
    <property type="term" value="C:extracellular space"/>
    <property type="evidence" value="ECO:0000318"/>
    <property type="project" value="GO_Central"/>
</dbReference>